<evidence type="ECO:0000256" key="3">
    <source>
        <dbReference type="ARBA" id="ARBA00022475"/>
    </source>
</evidence>
<gene>
    <name evidence="11" type="ORF">SAMN03080618_01822</name>
</gene>
<feature type="transmembrane region" description="Helical" evidence="9">
    <location>
        <begin position="137"/>
        <end position="159"/>
    </location>
</feature>
<keyword evidence="6 9" id="KW-1133">Transmembrane helix</keyword>
<keyword evidence="2 9" id="KW-0813">Transport</keyword>
<comment type="function">
    <text evidence="9">Part of the tripartite ATP-independent periplasmic (TRAP) transport system.</text>
</comment>
<dbReference type="EMBL" id="FORF01000009">
    <property type="protein sequence ID" value="SFI98663.1"/>
    <property type="molecule type" value="Genomic_DNA"/>
</dbReference>
<dbReference type="PANTHER" id="PTHR35011">
    <property type="entry name" value="2,3-DIKETO-L-GULONATE TRAP TRANSPORTER SMALL PERMEASE PROTEIN YIAM"/>
    <property type="match status" value="1"/>
</dbReference>
<feature type="transmembrane region" description="Helical" evidence="9">
    <location>
        <begin position="21"/>
        <end position="41"/>
    </location>
</feature>
<dbReference type="GO" id="GO:0005886">
    <property type="term" value="C:plasma membrane"/>
    <property type="evidence" value="ECO:0007669"/>
    <property type="project" value="UniProtKB-SubCell"/>
</dbReference>
<evidence type="ECO:0000259" key="10">
    <source>
        <dbReference type="Pfam" id="PF04290"/>
    </source>
</evidence>
<keyword evidence="7 9" id="KW-0472">Membrane</keyword>
<name>A0A1I3MNV1_9HYPH</name>
<comment type="subcellular location">
    <subcellularLocation>
        <location evidence="1 9">Cell inner membrane</location>
        <topology evidence="1 9">Multi-pass membrane protein</topology>
    </subcellularLocation>
</comment>
<evidence type="ECO:0000256" key="1">
    <source>
        <dbReference type="ARBA" id="ARBA00004429"/>
    </source>
</evidence>
<feature type="domain" description="Tripartite ATP-independent periplasmic transporters DctQ component" evidence="10">
    <location>
        <begin position="29"/>
        <end position="162"/>
    </location>
</feature>
<evidence type="ECO:0000256" key="9">
    <source>
        <dbReference type="RuleBase" id="RU369079"/>
    </source>
</evidence>
<dbReference type="Proteomes" id="UP000242763">
    <property type="component" value="Unassembled WGS sequence"/>
</dbReference>
<organism evidence="11 12">
    <name type="scientific">Aquamicrobium aerolatum DSM 21857</name>
    <dbReference type="NCBI Taxonomy" id="1121003"/>
    <lineage>
        <taxon>Bacteria</taxon>
        <taxon>Pseudomonadati</taxon>
        <taxon>Pseudomonadota</taxon>
        <taxon>Alphaproteobacteria</taxon>
        <taxon>Hyphomicrobiales</taxon>
        <taxon>Phyllobacteriaceae</taxon>
        <taxon>Aerobium</taxon>
    </lineage>
</organism>
<dbReference type="Pfam" id="PF04290">
    <property type="entry name" value="DctQ"/>
    <property type="match status" value="1"/>
</dbReference>
<evidence type="ECO:0000256" key="7">
    <source>
        <dbReference type="ARBA" id="ARBA00023136"/>
    </source>
</evidence>
<keyword evidence="4 9" id="KW-0997">Cell inner membrane</keyword>
<reference evidence="12" key="1">
    <citation type="submission" date="2016-10" db="EMBL/GenBank/DDBJ databases">
        <authorList>
            <person name="Varghese N."/>
            <person name="Submissions S."/>
        </authorList>
    </citation>
    <scope>NUCLEOTIDE SEQUENCE [LARGE SCALE GENOMIC DNA]</scope>
    <source>
        <strain evidence="12">DSM 21857</strain>
    </source>
</reference>
<dbReference type="InterPro" id="IPR007387">
    <property type="entry name" value="TRAP_DctQ"/>
</dbReference>
<dbReference type="RefSeq" id="WP_091521239.1">
    <property type="nucleotide sequence ID" value="NZ_FORF01000009.1"/>
</dbReference>
<sequence length="183" mass="20895">MNIMASTIRAISAVNRLLGNVFAWLSLLMVLICFTVVVQRYALGFTVLWMQDLYVWLNGAMFTAVAGFALLRDDHVRVDIFYRPAKIRTKAIIDLIGVIIFLIPFCWVVYTYTWNYVARSWRIGEASSNVGGMPGLYILKSFLLVFVAVIFLQGIAMALRSILVLRGREDLLPEKLRYPVHQE</sequence>
<feature type="transmembrane region" description="Helical" evidence="9">
    <location>
        <begin position="53"/>
        <end position="71"/>
    </location>
</feature>
<evidence type="ECO:0000256" key="2">
    <source>
        <dbReference type="ARBA" id="ARBA00022448"/>
    </source>
</evidence>
<dbReference type="STRING" id="1121003.SAMN03080618_01822"/>
<accession>A0A1I3MNV1</accession>
<feature type="transmembrane region" description="Helical" evidence="9">
    <location>
        <begin position="92"/>
        <end position="117"/>
    </location>
</feature>
<comment type="subunit">
    <text evidence="9">The complex comprises the extracytoplasmic solute receptor protein and the two transmembrane proteins.</text>
</comment>
<evidence type="ECO:0000256" key="5">
    <source>
        <dbReference type="ARBA" id="ARBA00022692"/>
    </source>
</evidence>
<keyword evidence="5 9" id="KW-0812">Transmembrane</keyword>
<dbReference type="AlphaFoldDB" id="A0A1I3MNV1"/>
<keyword evidence="3" id="KW-1003">Cell membrane</keyword>
<dbReference type="OrthoDB" id="9794346at2"/>
<proteinExistence type="inferred from homology"/>
<comment type="similarity">
    <text evidence="8 9">Belongs to the TRAP transporter small permease family.</text>
</comment>
<keyword evidence="12" id="KW-1185">Reference proteome</keyword>
<evidence type="ECO:0000313" key="11">
    <source>
        <dbReference type="EMBL" id="SFI98663.1"/>
    </source>
</evidence>
<evidence type="ECO:0000256" key="4">
    <source>
        <dbReference type="ARBA" id="ARBA00022519"/>
    </source>
</evidence>
<evidence type="ECO:0000256" key="8">
    <source>
        <dbReference type="ARBA" id="ARBA00038436"/>
    </source>
</evidence>
<dbReference type="GO" id="GO:0022857">
    <property type="term" value="F:transmembrane transporter activity"/>
    <property type="evidence" value="ECO:0007669"/>
    <property type="project" value="UniProtKB-UniRule"/>
</dbReference>
<evidence type="ECO:0000313" key="12">
    <source>
        <dbReference type="Proteomes" id="UP000242763"/>
    </source>
</evidence>
<dbReference type="InterPro" id="IPR055348">
    <property type="entry name" value="DctQ"/>
</dbReference>
<dbReference type="PANTHER" id="PTHR35011:SF4">
    <property type="entry name" value="SLL1102 PROTEIN"/>
    <property type="match status" value="1"/>
</dbReference>
<protein>
    <recommendedName>
        <fullName evidence="9">TRAP transporter small permease protein</fullName>
    </recommendedName>
</protein>
<evidence type="ECO:0000256" key="6">
    <source>
        <dbReference type="ARBA" id="ARBA00022989"/>
    </source>
</evidence>